<dbReference type="InterPro" id="IPR011330">
    <property type="entry name" value="Glyco_hydro/deAcase_b/a-brl"/>
</dbReference>
<evidence type="ECO:0000256" key="2">
    <source>
        <dbReference type="ARBA" id="ARBA00023277"/>
    </source>
</evidence>
<dbReference type="PANTHER" id="PTHR36306:SF1">
    <property type="entry name" value="ALPHA-AMYLASE-RELATED"/>
    <property type="match status" value="1"/>
</dbReference>
<organism evidence="6 7">
    <name type="scientific">Thiolapillus brandeum</name>
    <dbReference type="NCBI Taxonomy" id="1076588"/>
    <lineage>
        <taxon>Bacteria</taxon>
        <taxon>Pseudomonadati</taxon>
        <taxon>Pseudomonadota</taxon>
        <taxon>Gammaproteobacteria</taxon>
        <taxon>Chromatiales</taxon>
        <taxon>Sedimenticolaceae</taxon>
        <taxon>Thiolapillus</taxon>
    </lineage>
</organism>
<keyword evidence="7" id="KW-1185">Reference proteome</keyword>
<evidence type="ECO:0000259" key="5">
    <source>
        <dbReference type="Pfam" id="PF03065"/>
    </source>
</evidence>
<keyword evidence="2 3" id="KW-0119">Carbohydrate metabolism</keyword>
<accession>A0A7U6GKB5</accession>
<dbReference type="Pfam" id="PF03065">
    <property type="entry name" value="Glyco_hydro_57"/>
    <property type="match status" value="1"/>
</dbReference>
<proteinExistence type="inferred from homology"/>
<dbReference type="AlphaFoldDB" id="A0A7U6GKB5"/>
<feature type="domain" description="Glycoside hydrolase family 57 N-terminal" evidence="5">
    <location>
        <begin position="8"/>
        <end position="435"/>
    </location>
</feature>
<evidence type="ECO:0000256" key="1">
    <source>
        <dbReference type="ARBA" id="ARBA00006821"/>
    </source>
</evidence>
<protein>
    <submittedName>
        <fullName evidence="6">Glycoside hydrolase family protein</fullName>
    </submittedName>
</protein>
<name>A0A7U6GKB5_9GAMM</name>
<dbReference type="KEGG" id="tbn:TBH_C2274"/>
<dbReference type="RefSeq" id="WP_041068545.1">
    <property type="nucleotide sequence ID" value="NZ_AP012273.1"/>
</dbReference>
<evidence type="ECO:0000313" key="6">
    <source>
        <dbReference type="EMBL" id="BAO45185.1"/>
    </source>
</evidence>
<evidence type="ECO:0000256" key="3">
    <source>
        <dbReference type="RuleBase" id="RU361196"/>
    </source>
</evidence>
<dbReference type="PANTHER" id="PTHR36306">
    <property type="entry name" value="ALPHA-AMYLASE-RELATED-RELATED"/>
    <property type="match status" value="1"/>
</dbReference>
<dbReference type="InterPro" id="IPR004300">
    <property type="entry name" value="Glyco_hydro_57_N"/>
</dbReference>
<dbReference type="GO" id="GO:0005975">
    <property type="term" value="P:carbohydrate metabolic process"/>
    <property type="evidence" value="ECO:0007669"/>
    <property type="project" value="InterPro"/>
</dbReference>
<dbReference type="Gene3D" id="3.20.110.10">
    <property type="entry name" value="Glycoside hydrolase 38, N terminal domain"/>
    <property type="match status" value="2"/>
</dbReference>
<dbReference type="OrthoDB" id="9759321at2"/>
<dbReference type="InterPro" id="IPR027291">
    <property type="entry name" value="Glyco_hydro_38_N_sf"/>
</dbReference>
<dbReference type="CDD" id="cd10796">
    <property type="entry name" value="GH57N_APU"/>
    <property type="match status" value="1"/>
</dbReference>
<dbReference type="SUPFAM" id="SSF88713">
    <property type="entry name" value="Glycoside hydrolase/deacetylase"/>
    <property type="match status" value="1"/>
</dbReference>
<comment type="similarity">
    <text evidence="1 3">Belongs to the glycosyl hydrolase 57 family.</text>
</comment>
<gene>
    <name evidence="6" type="ORF">TBH_C2274</name>
</gene>
<reference evidence="6 7" key="1">
    <citation type="journal article" date="2014" name="PLoS ONE">
        <title>Physiological and genomic features of a novel sulfur-oxidizing gammaproteobacterium belonging to a previously uncultivated symbiotic lineage isolated from a hydrothermal vent.</title>
        <authorList>
            <person name="Nunoura T."/>
            <person name="Takaki Y."/>
            <person name="Kazama H."/>
            <person name="Kakuta J."/>
            <person name="Shimamura S."/>
            <person name="Makita H."/>
            <person name="Hirai M."/>
            <person name="Miyazaki M."/>
            <person name="Takai K."/>
        </authorList>
    </citation>
    <scope>NUCLEOTIDE SEQUENCE [LARGE SCALE GENOMIC DNA]</scope>
    <source>
        <strain evidence="6 7">Hiromi1</strain>
    </source>
</reference>
<dbReference type="EMBL" id="AP012273">
    <property type="protein sequence ID" value="BAO45185.1"/>
    <property type="molecule type" value="Genomic_DNA"/>
</dbReference>
<sequence>MSTQLNLALCWHMHQPYYRKGLNGSYQLPWVYLHGIKDYDDMAAHLERHPRMKAVVNFAPVLLEQLTDYAAQIRQFLDTGDSMDDDMLSMLAGATPIPDNAKGRRELIQSCRRAHAPRMIEPYPQFQGLLQMFPPEEQPGGQEILVSYLDDQYFVDLLVWYHLAWCSHRLKQTPAVRRLMERAKRFTMEDRHELLVIIQETLENIIPRYRKLAESGQIEISMTPWGHPIVPLLNDFSNMKESQPDAPMPEHAAYPGGEERSRWHLQHGMERFEAFFGFRPKGVWLSEGAVSDDAIALLDEMNIAWTASGEAVWHHSCLTSACNPDEMACRKALFIPYQLGESETLLYFRDDGLSDLIGFEYSKWHADDAVADFMGHMHRIASSLGDEADQHVVSIILDGENAWEYYPDNGHYFLDALYRAIENSDFVNSTTFMEANSLTRTDKLSHLVAGSWVYGSFSTWIGSPDKNRAWDLLVDVKIVFDRKISDLEEKDAEEARRMLAICEGSDWFWWFGDYNPSDSVNDFDRLFRTQLKTLYCMLGETPPASLDTPVSSGGGIMENAGTMRRN</sequence>
<dbReference type="GO" id="GO:0016787">
    <property type="term" value="F:hydrolase activity"/>
    <property type="evidence" value="ECO:0007669"/>
    <property type="project" value="UniProtKB-KW"/>
</dbReference>
<keyword evidence="6" id="KW-0378">Hydrolase</keyword>
<dbReference type="Proteomes" id="UP000031631">
    <property type="component" value="Chromosome"/>
</dbReference>
<dbReference type="InterPro" id="IPR052046">
    <property type="entry name" value="GH57_Enzymes"/>
</dbReference>
<feature type="region of interest" description="Disordered" evidence="4">
    <location>
        <begin position="547"/>
        <end position="566"/>
    </location>
</feature>
<evidence type="ECO:0000313" key="7">
    <source>
        <dbReference type="Proteomes" id="UP000031631"/>
    </source>
</evidence>
<evidence type="ECO:0000256" key="4">
    <source>
        <dbReference type="SAM" id="MobiDB-lite"/>
    </source>
</evidence>